<dbReference type="Proteomes" id="UP000502508">
    <property type="component" value="Chromosome"/>
</dbReference>
<dbReference type="EMBL" id="AP022870">
    <property type="protein sequence ID" value="BCB74851.1"/>
    <property type="molecule type" value="Genomic_DNA"/>
</dbReference>
<dbReference type="KEGG" id="pfla:Pflav_012610"/>
<keyword evidence="2" id="KW-1185">Reference proteome</keyword>
<dbReference type="AlphaFoldDB" id="A0A6F8XM42"/>
<accession>A0A6F8XM42</accession>
<protein>
    <submittedName>
        <fullName evidence="1">Uncharacterized protein</fullName>
    </submittedName>
</protein>
<proteinExistence type="predicted"/>
<sequence>MPFDFETNFPQTDPECVPRFTRSFEHVAWIDGSSVVQAETTPTEEGFNSRFRKIIADLDALGDDARRALVSTSGMRSSLFALINELEVELERIGGPVEAWRAPTLLNGWTGRNPDTDFDYNPPGFFKDKFGRVHLRGTYGNGPIPSSANGFSSVIFQLPAGYRPSARTVLYAYTSGDAIRRLDIVENGQVNLRSAYSTWISLDGISFGPG</sequence>
<organism evidence="1 2">
    <name type="scientific">Phytohabitans flavus</name>
    <dbReference type="NCBI Taxonomy" id="1076124"/>
    <lineage>
        <taxon>Bacteria</taxon>
        <taxon>Bacillati</taxon>
        <taxon>Actinomycetota</taxon>
        <taxon>Actinomycetes</taxon>
        <taxon>Micromonosporales</taxon>
        <taxon>Micromonosporaceae</taxon>
    </lineage>
</organism>
<name>A0A6F8XM42_9ACTN</name>
<gene>
    <name evidence="1" type="ORF">Pflav_012610</name>
</gene>
<reference evidence="1 2" key="1">
    <citation type="submission" date="2020-03" db="EMBL/GenBank/DDBJ databases">
        <title>Whole genome shotgun sequence of Phytohabitans flavus NBRC 107702.</title>
        <authorList>
            <person name="Komaki H."/>
            <person name="Tamura T."/>
        </authorList>
    </citation>
    <scope>NUCLEOTIDE SEQUENCE [LARGE SCALE GENOMIC DNA]</scope>
    <source>
        <strain evidence="1 2">NBRC 107702</strain>
    </source>
</reference>
<reference evidence="1 2" key="2">
    <citation type="submission" date="2020-03" db="EMBL/GenBank/DDBJ databases">
        <authorList>
            <person name="Ichikawa N."/>
            <person name="Kimura A."/>
            <person name="Kitahashi Y."/>
            <person name="Uohara A."/>
        </authorList>
    </citation>
    <scope>NUCLEOTIDE SEQUENCE [LARGE SCALE GENOMIC DNA]</scope>
    <source>
        <strain evidence="1 2">NBRC 107702</strain>
    </source>
</reference>
<evidence type="ECO:0000313" key="2">
    <source>
        <dbReference type="Proteomes" id="UP000502508"/>
    </source>
</evidence>
<dbReference type="RefSeq" id="WP_173034364.1">
    <property type="nucleotide sequence ID" value="NZ_AP022870.1"/>
</dbReference>
<evidence type="ECO:0000313" key="1">
    <source>
        <dbReference type="EMBL" id="BCB74851.1"/>
    </source>
</evidence>